<evidence type="ECO:0000256" key="1">
    <source>
        <dbReference type="SAM" id="Phobius"/>
    </source>
</evidence>
<keyword evidence="1" id="KW-0812">Transmembrane</keyword>
<gene>
    <name evidence="3" type="primary">LOC111289443</name>
</gene>
<dbReference type="RefSeq" id="XP_022736225.1">
    <property type="nucleotide sequence ID" value="XM_022880490.1"/>
</dbReference>
<sequence>MILSVLSFQHFQESRPLFRAKAESLNPQNRRLRKEKKNMEATAVCSSKGSPFLCSSRITTKPKTQISATFSPFLIQSMATEKPLPSVAKTVGSRNVSPFSIQPHMDFWYYCSVAFLLMFQCLNLSFKK</sequence>
<dbReference type="KEGG" id="dzi:111289443"/>
<evidence type="ECO:0000313" key="2">
    <source>
        <dbReference type="Proteomes" id="UP000515121"/>
    </source>
</evidence>
<feature type="transmembrane region" description="Helical" evidence="1">
    <location>
        <begin position="107"/>
        <end position="126"/>
    </location>
</feature>
<evidence type="ECO:0000313" key="3">
    <source>
        <dbReference type="RefSeq" id="XP_022736225.1"/>
    </source>
</evidence>
<keyword evidence="2" id="KW-1185">Reference proteome</keyword>
<keyword evidence="1" id="KW-1133">Transmembrane helix</keyword>
<organism evidence="2 3">
    <name type="scientific">Durio zibethinus</name>
    <name type="common">Durian</name>
    <dbReference type="NCBI Taxonomy" id="66656"/>
    <lineage>
        <taxon>Eukaryota</taxon>
        <taxon>Viridiplantae</taxon>
        <taxon>Streptophyta</taxon>
        <taxon>Embryophyta</taxon>
        <taxon>Tracheophyta</taxon>
        <taxon>Spermatophyta</taxon>
        <taxon>Magnoliopsida</taxon>
        <taxon>eudicotyledons</taxon>
        <taxon>Gunneridae</taxon>
        <taxon>Pentapetalae</taxon>
        <taxon>rosids</taxon>
        <taxon>malvids</taxon>
        <taxon>Malvales</taxon>
        <taxon>Malvaceae</taxon>
        <taxon>Helicteroideae</taxon>
        <taxon>Durio</taxon>
    </lineage>
</organism>
<reference evidence="3" key="1">
    <citation type="submission" date="2025-08" db="UniProtKB">
        <authorList>
            <consortium name="RefSeq"/>
        </authorList>
    </citation>
    <scope>IDENTIFICATION</scope>
    <source>
        <tissue evidence="3">Fruit stalk</tissue>
    </source>
</reference>
<dbReference type="AlphaFoldDB" id="A0A6P5Y725"/>
<dbReference type="OrthoDB" id="201162at2759"/>
<accession>A0A6P5Y725</accession>
<dbReference type="Proteomes" id="UP000515121">
    <property type="component" value="Unplaced"/>
</dbReference>
<proteinExistence type="predicted"/>
<dbReference type="GeneID" id="111289443"/>
<name>A0A6P5Y725_DURZI</name>
<protein>
    <submittedName>
        <fullName evidence="3">Uncharacterized protein LOC111289443</fullName>
    </submittedName>
</protein>
<keyword evidence="1" id="KW-0472">Membrane</keyword>